<keyword evidence="2" id="KW-0732">Signal</keyword>
<feature type="signal peptide" evidence="2">
    <location>
        <begin position="1"/>
        <end position="22"/>
    </location>
</feature>
<dbReference type="Proteomes" id="UP000008276">
    <property type="component" value="Chromosome"/>
</dbReference>
<dbReference type="Pfam" id="PF00395">
    <property type="entry name" value="SLH"/>
    <property type="match status" value="2"/>
</dbReference>
<dbReference type="RefSeq" id="WP_014063703.1">
    <property type="nucleotide sequence ID" value="NC_015958.1"/>
</dbReference>
<feature type="domain" description="SLH" evidence="3">
    <location>
        <begin position="92"/>
        <end position="155"/>
    </location>
</feature>
<keyword evidence="1" id="KW-0677">Repeat</keyword>
<dbReference type="STRING" id="697303.Thewi_2589"/>
<evidence type="ECO:0000256" key="1">
    <source>
        <dbReference type="ARBA" id="ARBA00022737"/>
    </source>
</evidence>
<evidence type="ECO:0000259" key="3">
    <source>
        <dbReference type="PROSITE" id="PS51272"/>
    </source>
</evidence>
<feature type="domain" description="SLH" evidence="3">
    <location>
        <begin position="27"/>
        <end position="90"/>
    </location>
</feature>
<evidence type="ECO:0000256" key="2">
    <source>
        <dbReference type="SAM" id="SignalP"/>
    </source>
</evidence>
<reference evidence="4 5" key="1">
    <citation type="submission" date="2011-08" db="EMBL/GenBank/DDBJ databases">
        <title>Complete sequence of Thermoanaerobacter wiegelii Rt8.B1.</title>
        <authorList>
            <consortium name="US DOE Joint Genome Institute"/>
            <person name="Lucas S."/>
            <person name="Han J."/>
            <person name="Lapidus A."/>
            <person name="Cheng J.-F."/>
            <person name="Goodwin L."/>
            <person name="Pitluck S."/>
            <person name="Peters L."/>
            <person name="Mikhailova N."/>
            <person name="Zeytun A."/>
            <person name="Daligault H."/>
            <person name="Detter J.C."/>
            <person name="Han C."/>
            <person name="Tapia R."/>
            <person name="Land M."/>
            <person name="Hauser L."/>
            <person name="Kyrpides N."/>
            <person name="Ivanova N."/>
            <person name="Pagani I."/>
            <person name="Hemme C."/>
            <person name="Woyke T."/>
        </authorList>
    </citation>
    <scope>NUCLEOTIDE SEQUENCE [LARGE SCALE GENOMIC DNA]</scope>
    <source>
        <strain evidence="4 5">Rt8.B1</strain>
    </source>
</reference>
<organism evidence="4 5">
    <name type="scientific">Thermoanaerobacter wiegelii Rt8.B1</name>
    <dbReference type="NCBI Taxonomy" id="697303"/>
    <lineage>
        <taxon>Bacteria</taxon>
        <taxon>Bacillati</taxon>
        <taxon>Bacillota</taxon>
        <taxon>Clostridia</taxon>
        <taxon>Thermoanaerobacterales</taxon>
        <taxon>Thermoanaerobacteraceae</taxon>
        <taxon>Thermoanaerobacter</taxon>
    </lineage>
</organism>
<dbReference type="EMBL" id="CP002991">
    <property type="protein sequence ID" value="AEM79914.1"/>
    <property type="molecule type" value="Genomic_DNA"/>
</dbReference>
<gene>
    <name evidence="4" type="ORF">Thewi_2589</name>
</gene>
<feature type="chain" id="PRO_5039045902" evidence="2">
    <location>
        <begin position="23"/>
        <end position="808"/>
    </location>
</feature>
<accession>G2MU87</accession>
<dbReference type="eggNOG" id="COG0737">
    <property type="taxonomic scope" value="Bacteria"/>
</dbReference>
<evidence type="ECO:0000313" key="5">
    <source>
        <dbReference type="Proteomes" id="UP000008276"/>
    </source>
</evidence>
<dbReference type="HOGENOM" id="CLU_348809_0_0_9"/>
<name>G2MU87_9THEO</name>
<dbReference type="PROSITE" id="PS51272">
    <property type="entry name" value="SLH"/>
    <property type="match status" value="2"/>
</dbReference>
<proteinExistence type="predicted"/>
<sequence length="808" mass="85824">MKNLKKLIAVVLTFALVFSAMAVGFAATTPFTDVKDDAPYASAVARLYALNITNGNTDGTYGVDQPVTRAMMTVFVNRLSGYRNLAEMAKNDAPAFKDVSKNYWAIGDINLAAKLGLTHGVGNGMFAPEEKVTYAQALGFMLNALGYKNLSWPYGVVAKAQDLGLTVGINRGYNDVVTRGDLALIMDKALDQQIVTSYDTNGNPVLGNKLISKVADVTRYLVVATPDVDSNIAQGKVLVQGIKDVNSDGVITFKAATTINAGTVDFNKYLGKVVDVYSIKGGDPVSVDVVSTDKTFTAKSFEVVSNSVYNDGSKVVDIDTPANVTVIYNSGKTTLDQVATKVYDGANVVLTDTNNDGKYDYAVITGAYKASVVVTADVKAGDKFLNVNGVSNSSYRIAGDPVKTVVVTGSVDKLTDIKNGDVVYYASTVDGTKITLFVVRDKVEGKITKVAYDGSTTTATIGGKDYTVTQYINGNTSGAKATVGQEGTFVLDKDGNIVGFIGKQAVANYAVLIVKDDASKLNTKVKLLTADGKVNVYSAVYDTVANTTYQEGDIITYTIDSNNVVTAINSPKTADTDNVVTTITDPAAYNKDTHVLTVSGTPYYMTDNTVIFNYNSTDDIYSTVKLSDITKETLNVKQLVADQYGYVKAIYLNESSLTADQGVASTVYGYVAGVTTIDLGSGNTQYKLNVLVNGSEQVYTTKVKLTPVPSTGAAVIGLDSNNVVVSFATKTVDVPGAKVDSYTAYGITLQDGTSYALSPNVTVVKTVYKTDGTTVDHYELAQLGDLAQGTTVDLYKDSTGRIAVIVIK</sequence>
<keyword evidence="5" id="KW-1185">Reference proteome</keyword>
<protein>
    <submittedName>
        <fullName evidence="4">S-layer domain-containing protein</fullName>
    </submittedName>
</protein>
<evidence type="ECO:0000313" key="4">
    <source>
        <dbReference type="EMBL" id="AEM79914.1"/>
    </source>
</evidence>
<dbReference type="AlphaFoldDB" id="G2MU87"/>
<dbReference type="InterPro" id="IPR001119">
    <property type="entry name" value="SLH_dom"/>
</dbReference>
<dbReference type="KEGG" id="twi:Thewi_2589"/>